<evidence type="ECO:0000256" key="12">
    <source>
        <dbReference type="ARBA" id="ARBA00022640"/>
    </source>
</evidence>
<evidence type="ECO:0000256" key="16">
    <source>
        <dbReference type="ARBA" id="ARBA00022737"/>
    </source>
</evidence>
<feature type="domain" description="ACT" evidence="34">
    <location>
        <begin position="562"/>
        <end position="639"/>
    </location>
</feature>
<evidence type="ECO:0000256" key="21">
    <source>
        <dbReference type="ARBA" id="ARBA00022946"/>
    </source>
</evidence>
<accession>A0A1D6ENN1</accession>
<comment type="similarity">
    <text evidence="8">In the C-terminal section; belongs to the homoserine dehydrogenase family.</text>
</comment>
<feature type="compositionally biased region" description="Basic and acidic residues" evidence="33">
    <location>
        <begin position="430"/>
        <end position="444"/>
    </location>
</feature>
<keyword evidence="18 35" id="KW-0418">Kinase</keyword>
<dbReference type="UniPathway" id="UPA00034">
    <property type="reaction ID" value="UER00015"/>
</dbReference>
<dbReference type="InterPro" id="IPR054352">
    <property type="entry name" value="ACT_Aspartokinase"/>
</dbReference>
<keyword evidence="23" id="KW-0520">NAD</keyword>
<evidence type="ECO:0000256" key="11">
    <source>
        <dbReference type="ARBA" id="ARBA00022605"/>
    </source>
</evidence>
<dbReference type="GO" id="GO:0004072">
    <property type="term" value="F:aspartate kinase activity"/>
    <property type="evidence" value="ECO:0007669"/>
    <property type="project" value="UniProtKB-EC"/>
</dbReference>
<dbReference type="InterPro" id="IPR036393">
    <property type="entry name" value="AceGlu_kinase-like_sf"/>
</dbReference>
<organism evidence="35">
    <name type="scientific">Zea mays</name>
    <name type="common">Maize</name>
    <dbReference type="NCBI Taxonomy" id="4577"/>
    <lineage>
        <taxon>Eukaryota</taxon>
        <taxon>Viridiplantae</taxon>
        <taxon>Streptophyta</taxon>
        <taxon>Embryophyta</taxon>
        <taxon>Tracheophyta</taxon>
        <taxon>Spermatophyta</taxon>
        <taxon>Magnoliopsida</taxon>
        <taxon>Liliopsida</taxon>
        <taxon>Poales</taxon>
        <taxon>Poaceae</taxon>
        <taxon>PACMAD clade</taxon>
        <taxon>Panicoideae</taxon>
        <taxon>Andropogonodae</taxon>
        <taxon>Andropogoneae</taxon>
        <taxon>Tripsacinae</taxon>
        <taxon>Zea</taxon>
    </lineage>
</organism>
<dbReference type="AlphaFoldDB" id="A0A1D6ENN1"/>
<keyword evidence="19" id="KW-0067">ATP-binding</keyword>
<evidence type="ECO:0000256" key="15">
    <source>
        <dbReference type="ARBA" id="ARBA00022723"/>
    </source>
</evidence>
<dbReference type="FunFam" id="3.40.1160.10:FF:000017">
    <property type="entry name" value="Bifunctional aspartokinase/homoserine dehydrogenase"/>
    <property type="match status" value="1"/>
</dbReference>
<dbReference type="GO" id="GO:0004412">
    <property type="term" value="F:homoserine dehydrogenase activity"/>
    <property type="evidence" value="ECO:0007669"/>
    <property type="project" value="UniProtKB-EC"/>
</dbReference>
<dbReference type="GO" id="GO:0050661">
    <property type="term" value="F:NADP binding"/>
    <property type="evidence" value="ECO:0007669"/>
    <property type="project" value="InterPro"/>
</dbReference>
<keyword evidence="15" id="KW-0479">Metal-binding</keyword>
<dbReference type="InterPro" id="IPR036291">
    <property type="entry name" value="NAD(P)-bd_dom_sf"/>
</dbReference>
<keyword evidence="27" id="KW-0511">Multifunctional enzyme</keyword>
<proteinExistence type="inferred from homology"/>
<keyword evidence="17" id="KW-0547">Nucleotide-binding</keyword>
<comment type="subcellular location">
    <subcellularLocation>
        <location evidence="2">Plastid</location>
        <location evidence="2">Chloroplast</location>
    </subcellularLocation>
</comment>
<dbReference type="NCBIfam" id="TIGR00657">
    <property type="entry name" value="asp_kinases"/>
    <property type="match status" value="1"/>
</dbReference>
<evidence type="ECO:0000256" key="1">
    <source>
        <dbReference type="ARBA" id="ARBA00001920"/>
    </source>
</evidence>
<comment type="cofactor">
    <cofactor evidence="1">
        <name>a metal cation</name>
        <dbReference type="ChEBI" id="CHEBI:25213"/>
    </cofactor>
</comment>
<dbReference type="ExpressionAtlas" id="A0A1D6ENN1">
    <property type="expression patterns" value="baseline and differential"/>
</dbReference>
<dbReference type="SUPFAM" id="SSF51735">
    <property type="entry name" value="NAD(P)-binding Rossmann-fold domains"/>
    <property type="match status" value="1"/>
</dbReference>
<evidence type="ECO:0000256" key="7">
    <source>
        <dbReference type="ARBA" id="ARBA00005139"/>
    </source>
</evidence>
<dbReference type="UniPathway" id="UPA00050">
    <property type="reaction ID" value="UER00063"/>
</dbReference>
<dbReference type="Pfam" id="PF22468">
    <property type="entry name" value="ACT_9"/>
    <property type="match status" value="1"/>
</dbReference>
<feature type="region of interest" description="Disordered" evidence="33">
    <location>
        <begin position="407"/>
        <end position="518"/>
    </location>
</feature>
<dbReference type="PROSITE" id="PS51671">
    <property type="entry name" value="ACT"/>
    <property type="match status" value="1"/>
</dbReference>
<dbReference type="UniPathway" id="UPA00051">
    <property type="reaction ID" value="UER00462"/>
</dbReference>
<name>A0A1D6ENN1_MAIZE</name>
<evidence type="ECO:0000256" key="14">
    <source>
        <dbReference type="ARBA" id="ARBA00022697"/>
    </source>
</evidence>
<comment type="pathway">
    <text evidence="6">Amino-acid biosynthesis; L-methionine biosynthesis via de novo pathway; L-homoserine from L-aspartate: step 3/3.</text>
</comment>
<dbReference type="IntAct" id="A0A1D6ENN1">
    <property type="interactions" value="1"/>
</dbReference>
<keyword evidence="11" id="KW-0028">Amino-acid biosynthesis</keyword>
<evidence type="ECO:0000256" key="22">
    <source>
        <dbReference type="ARBA" id="ARBA00023002"/>
    </source>
</evidence>
<comment type="similarity">
    <text evidence="9">In the N-terminal section; belongs to the aspartokinase family.</text>
</comment>
<evidence type="ECO:0000256" key="23">
    <source>
        <dbReference type="ARBA" id="ARBA00023027"/>
    </source>
</evidence>
<keyword evidence="20" id="KW-0521">NADP</keyword>
<evidence type="ECO:0000256" key="33">
    <source>
        <dbReference type="SAM" id="MobiDB-lite"/>
    </source>
</evidence>
<dbReference type="GO" id="GO:0009089">
    <property type="term" value="P:lysine biosynthetic process via diaminopimelate"/>
    <property type="evidence" value="ECO:0007669"/>
    <property type="project" value="UniProtKB-UniPathway"/>
</dbReference>
<dbReference type="InterPro" id="IPR002912">
    <property type="entry name" value="ACT_dom"/>
</dbReference>
<evidence type="ECO:0000256" key="20">
    <source>
        <dbReference type="ARBA" id="ARBA00022857"/>
    </source>
</evidence>
<dbReference type="Gene3D" id="3.30.360.10">
    <property type="entry name" value="Dihydrodipicolinate Reductase, domain 2"/>
    <property type="match status" value="1"/>
</dbReference>
<dbReference type="STRING" id="4577.A0A1D6ENN1"/>
<evidence type="ECO:0000259" key="34">
    <source>
        <dbReference type="PROSITE" id="PS51671"/>
    </source>
</evidence>
<comment type="pathway">
    <text evidence="3">Amino-acid biosynthesis; L-lysine biosynthesis via DAP pathway; (S)-tetrahydrodipicolinate from L-aspartate: step 1/4.</text>
</comment>
<dbReference type="PANTHER" id="PTHR43070:SF9">
    <property type="entry name" value="BIFUNCTIONAL ASPARTOKINASE_HOMOSERINE DEHYDROGENASE 2, CHLOROPLASTIC"/>
    <property type="match status" value="1"/>
</dbReference>
<dbReference type="Pfam" id="PF00742">
    <property type="entry name" value="Homoserine_dh"/>
    <property type="match status" value="1"/>
</dbReference>
<evidence type="ECO:0000256" key="5">
    <source>
        <dbReference type="ARBA" id="ARBA00005056"/>
    </source>
</evidence>
<protein>
    <submittedName>
        <fullName evidence="35">Bifunctional aspartokinase/homoserine dehydrogenase 2, chloroplastic Aspartokinase Homoserine dehydrogenase</fullName>
    </submittedName>
</protein>
<dbReference type="GO" id="GO:0005524">
    <property type="term" value="F:ATP binding"/>
    <property type="evidence" value="ECO:0007669"/>
    <property type="project" value="UniProtKB-KW"/>
</dbReference>
<dbReference type="SMR" id="A0A1D6ENN1"/>
<evidence type="ECO:0000256" key="19">
    <source>
        <dbReference type="ARBA" id="ARBA00022840"/>
    </source>
</evidence>
<dbReference type="GO" id="GO:0009507">
    <property type="term" value="C:chloroplast"/>
    <property type="evidence" value="ECO:0007669"/>
    <property type="project" value="UniProtKB-SubCell"/>
</dbReference>
<dbReference type="InterPro" id="IPR001341">
    <property type="entry name" value="Asp_kinase"/>
</dbReference>
<keyword evidence="25" id="KW-0457">Lysine biosynthesis</keyword>
<dbReference type="InterPro" id="IPR001342">
    <property type="entry name" value="HDH_cat"/>
</dbReference>
<keyword evidence="26" id="KW-0486">Methionine biosynthesis</keyword>
<dbReference type="GO" id="GO:0046872">
    <property type="term" value="F:metal ion binding"/>
    <property type="evidence" value="ECO:0007669"/>
    <property type="project" value="UniProtKB-KW"/>
</dbReference>
<evidence type="ECO:0000256" key="8">
    <source>
        <dbReference type="ARBA" id="ARBA00007952"/>
    </source>
</evidence>
<evidence type="ECO:0000256" key="25">
    <source>
        <dbReference type="ARBA" id="ARBA00023154"/>
    </source>
</evidence>
<keyword evidence="16" id="KW-0677">Repeat</keyword>
<dbReference type="eggNOG" id="ENOG502QQBK">
    <property type="taxonomic scope" value="Eukaryota"/>
</dbReference>
<evidence type="ECO:0000256" key="29">
    <source>
        <dbReference type="ARBA" id="ARBA00048561"/>
    </source>
</evidence>
<dbReference type="Pfam" id="PF00696">
    <property type="entry name" value="AA_kinase"/>
    <property type="match status" value="1"/>
</dbReference>
<keyword evidence="24" id="KW-0915">Sodium</keyword>
<gene>
    <name evidence="35" type="ORF">ZEAMMB73_Zm00001d005535</name>
</gene>
<comment type="pathway">
    <text evidence="4">Amino-acid biosynthesis; L-methionine biosynthesis via de novo pathway; L-homoserine from L-aspartate: step 1/3.</text>
</comment>
<evidence type="ECO:0000256" key="13">
    <source>
        <dbReference type="ARBA" id="ARBA00022679"/>
    </source>
</evidence>
<dbReference type="SUPFAM" id="SSF55021">
    <property type="entry name" value="ACT-like"/>
    <property type="match status" value="1"/>
</dbReference>
<comment type="catalytic activity">
    <reaction evidence="31">
        <text>L-homoserine + NAD(+) = L-aspartate 4-semialdehyde + NADH + H(+)</text>
        <dbReference type="Rhea" id="RHEA:15757"/>
        <dbReference type="ChEBI" id="CHEBI:15378"/>
        <dbReference type="ChEBI" id="CHEBI:57476"/>
        <dbReference type="ChEBI" id="CHEBI:57540"/>
        <dbReference type="ChEBI" id="CHEBI:57945"/>
        <dbReference type="ChEBI" id="CHEBI:537519"/>
        <dbReference type="EC" id="1.1.1.3"/>
    </reaction>
    <physiologicalReaction direction="right-to-left" evidence="31">
        <dbReference type="Rhea" id="RHEA:15759"/>
    </physiologicalReaction>
</comment>
<evidence type="ECO:0000256" key="2">
    <source>
        <dbReference type="ARBA" id="ARBA00004229"/>
    </source>
</evidence>
<keyword evidence="14" id="KW-0791">Threonine biosynthesis</keyword>
<dbReference type="Gene3D" id="3.40.50.720">
    <property type="entry name" value="NAD(P)-binding Rossmann-like Domain"/>
    <property type="match status" value="1"/>
</dbReference>
<dbReference type="InterPro" id="IPR045865">
    <property type="entry name" value="ACT-like_dom_sf"/>
</dbReference>
<dbReference type="FunFam" id="3.30.2130.10:FF:000001">
    <property type="entry name" value="Bifunctional aspartokinase/homoserine dehydrogenase"/>
    <property type="match status" value="1"/>
</dbReference>
<dbReference type="InParanoid" id="A0A1D6ENN1"/>
<evidence type="ECO:0000256" key="4">
    <source>
        <dbReference type="ARBA" id="ARBA00004986"/>
    </source>
</evidence>
<dbReference type="EMBL" id="CM007648">
    <property type="protein sequence ID" value="ONM21402.1"/>
    <property type="molecule type" value="Genomic_DNA"/>
</dbReference>
<evidence type="ECO:0000256" key="28">
    <source>
        <dbReference type="ARBA" id="ARBA00044938"/>
    </source>
</evidence>
<evidence type="ECO:0000256" key="3">
    <source>
        <dbReference type="ARBA" id="ARBA00004766"/>
    </source>
</evidence>
<dbReference type="InterPro" id="IPR018042">
    <property type="entry name" value="Aspartate_kinase_CS"/>
</dbReference>
<evidence type="ECO:0000313" key="35">
    <source>
        <dbReference type="EMBL" id="ONM21402.1"/>
    </source>
</evidence>
<dbReference type="InterPro" id="IPR005106">
    <property type="entry name" value="Asp/hSer_DH_NAD-bd"/>
</dbReference>
<dbReference type="InterPro" id="IPR041743">
    <property type="entry name" value="AK-HSDH_N"/>
</dbReference>
<dbReference type="InterPro" id="IPR019811">
    <property type="entry name" value="HDH_CS"/>
</dbReference>
<evidence type="ECO:0000256" key="24">
    <source>
        <dbReference type="ARBA" id="ARBA00023053"/>
    </source>
</evidence>
<evidence type="ECO:0000256" key="6">
    <source>
        <dbReference type="ARBA" id="ARBA00005062"/>
    </source>
</evidence>
<sequence>MNPQIWVGANESESRVEGIGPVLCDYIPSIICHTFNHFMHYFNVKLIYREAVLQCWKYELSQDHYLGGPLRIGQSQGSLHRHRSTNFLRPAAAAISVEQDEVNTYLPKGDMWSVHKFGGTCMGTPKRIQCVANIVLGDSSERKLIIVSAMSKVTDMMYNLVQKAQSRDDSYAIALAEVFEKHMTAAKDLLDGEDLARFLSQLHSDVSNLRAMLRAIYIAGHATESFSDFVVGHGELWSAQMLSYAIKKSGAPCSWMDTREVLVVTPSGCNQVDPDYLECEKRLQKWFSRQPAEIIVATGFIASTAGNIPTTLKRDGSDFSAAIVGSLVRARQVTIWTDVDGVFSADPRKVSEAVILSTLSYQEAWEMSYFGANVLHPRTIIPVMKDNIPIVIRNMFNLSAPGTMICKQPANENGEGGARRHHGPQLAGEGHARTAAEAVERAREAAAASRKAGKATEGDGGGLTTARQVHRAAPAQGATRTRAAMGGPPRPRCQGAAPRPGSHARTKPRQEQASSEHSVCFAVPEKEVAVVSAELHDRFREALAAGRLSKVEVINGCSILAAVGLRMASTPGVSAILFDALAKANINVRAIAQGCSEYNITVVLKQQDCVRALRAAHSRFFLSKTTLAVGIIGPGLIGGALLNQLKNQVLEQQAAVGGEEGGKHNRPPRWIKSREVRTDLYFLSSFNKNEGWMAQNTELYRLSRSEVCTDTILQIRHHRRLRRNGQHQVYCRVHLLGAGNTNNASDDGRARMVGDRDNIDERRAVHDHERDNLARTFPQRFSPAHLMGIDLTQWKQLLQKEAEPADIGSFVHHLSDNHVFPNKVLVDCTADTSVASHYYDWLKKGIHVITPNKKANSGPLDQYLKLRTMQRASYTHYFYEATVGAGLPIISTLRGLLETGTRAFSDVVAEAREAGYTEPDPRDDLSGTDVARKVVVLARESGLRLELSDIPVKSLVPETLASCSSADEFMQKLPSFDEDWARQRSDAEAAGEVLRYVGALDAVNRSGQVELRRYRRDHPFAQLSGSDNIIAFTTSRYKEQPLIVRGPGAGAEVTAGGVFCDILRLASYLGAPS</sequence>
<dbReference type="PaxDb" id="4577-GRMZM2G389303_P01"/>
<evidence type="ECO:0000256" key="18">
    <source>
        <dbReference type="ARBA" id="ARBA00022777"/>
    </source>
</evidence>
<keyword evidence="22" id="KW-0560">Oxidoreductase</keyword>
<comment type="catalytic activity">
    <reaction evidence="30">
        <text>L-homoserine + NADP(+) = L-aspartate 4-semialdehyde + NADPH + H(+)</text>
        <dbReference type="Rhea" id="RHEA:15761"/>
        <dbReference type="ChEBI" id="CHEBI:15378"/>
        <dbReference type="ChEBI" id="CHEBI:57476"/>
        <dbReference type="ChEBI" id="CHEBI:57783"/>
        <dbReference type="ChEBI" id="CHEBI:58349"/>
        <dbReference type="ChEBI" id="CHEBI:537519"/>
        <dbReference type="EC" id="1.1.1.3"/>
    </reaction>
    <physiologicalReaction direction="right-to-left" evidence="30">
        <dbReference type="Rhea" id="RHEA:15763"/>
    </physiologicalReaction>
</comment>
<comment type="catalytic activity">
    <reaction evidence="29">
        <text>L-aspartate + ATP = 4-phospho-L-aspartate + ADP</text>
        <dbReference type="Rhea" id="RHEA:23776"/>
        <dbReference type="ChEBI" id="CHEBI:29991"/>
        <dbReference type="ChEBI" id="CHEBI:30616"/>
        <dbReference type="ChEBI" id="CHEBI:57535"/>
        <dbReference type="ChEBI" id="CHEBI:456216"/>
        <dbReference type="EC" id="2.7.2.4"/>
    </reaction>
    <physiologicalReaction direction="left-to-right" evidence="29">
        <dbReference type="Rhea" id="RHEA:23777"/>
    </physiologicalReaction>
</comment>
<keyword evidence="21" id="KW-0809">Transit peptide</keyword>
<dbReference type="SUPFAM" id="SSF55347">
    <property type="entry name" value="Glyceraldehyde-3-phosphate dehydrogenase-like, C-terminal domain"/>
    <property type="match status" value="1"/>
</dbReference>
<dbReference type="Gene3D" id="3.30.2130.10">
    <property type="entry name" value="VC0802-like"/>
    <property type="match status" value="1"/>
</dbReference>
<dbReference type="InterPro" id="IPR011147">
    <property type="entry name" value="Bifunc_Aspkin/hSer_DH"/>
</dbReference>
<comment type="function">
    <text evidence="28">Bifunctional aspartate kinase and homoserine dehydrogenase that catalyzes the first and the third steps toward the synthesis of lysine, methionine and threonine from aspartate.</text>
</comment>
<dbReference type="InterPro" id="IPR001048">
    <property type="entry name" value="Asp/Glu/Uridylate_kinase"/>
</dbReference>
<keyword evidence="13" id="KW-0808">Transferase</keyword>
<dbReference type="SUPFAM" id="SSF53633">
    <property type="entry name" value="Carbamate kinase-like"/>
    <property type="match status" value="1"/>
</dbReference>
<keyword evidence="10" id="KW-0150">Chloroplast</keyword>
<dbReference type="GO" id="GO:0009088">
    <property type="term" value="P:threonine biosynthetic process"/>
    <property type="evidence" value="ECO:0007669"/>
    <property type="project" value="UniProtKB-UniPathway"/>
</dbReference>
<comment type="pathway">
    <text evidence="5">Amino-acid biosynthesis; L-threonine biosynthesis; L-threonine from L-aspartate: step 3/5.</text>
</comment>
<dbReference type="Gene3D" id="3.40.1160.10">
    <property type="entry name" value="Acetylglutamate kinase-like"/>
    <property type="match status" value="1"/>
</dbReference>
<reference evidence="35" key="1">
    <citation type="submission" date="2015-12" db="EMBL/GenBank/DDBJ databases">
        <title>Update maize B73 reference genome by single molecule sequencing technologies.</title>
        <authorList>
            <consortium name="Maize Genome Sequencing Project"/>
            <person name="Ware D."/>
        </authorList>
    </citation>
    <scope>NUCLEOTIDE SEQUENCE [LARGE SCALE GENOMIC DNA]</scope>
    <source>
        <tissue evidence="35">Seedling</tissue>
    </source>
</reference>
<dbReference type="FunFam" id="3.30.360.10:FF:000006">
    <property type="entry name" value="Bifunctional aspartokinase/homoserine dehydrogenase"/>
    <property type="match status" value="1"/>
</dbReference>
<dbReference type="Pfam" id="PF03447">
    <property type="entry name" value="NAD_binding_3"/>
    <property type="match status" value="1"/>
</dbReference>
<dbReference type="CDD" id="cd04257">
    <property type="entry name" value="AAK_AK-HSDH"/>
    <property type="match status" value="1"/>
</dbReference>
<evidence type="ECO:0000256" key="30">
    <source>
        <dbReference type="ARBA" id="ARBA00048841"/>
    </source>
</evidence>
<dbReference type="PROSITE" id="PS01042">
    <property type="entry name" value="HOMOSER_DHGENASE"/>
    <property type="match status" value="1"/>
</dbReference>
<evidence type="ECO:0000256" key="32">
    <source>
        <dbReference type="ARBA" id="ARBA00063567"/>
    </source>
</evidence>
<dbReference type="CDD" id="cd04922">
    <property type="entry name" value="ACT_AKi-HSDH-ThrA_2"/>
    <property type="match status" value="1"/>
</dbReference>
<evidence type="ECO:0000256" key="27">
    <source>
        <dbReference type="ARBA" id="ARBA00023268"/>
    </source>
</evidence>
<comment type="subunit">
    <text evidence="32">Homo- or heterodimer.</text>
</comment>
<evidence type="ECO:0000256" key="26">
    <source>
        <dbReference type="ARBA" id="ARBA00023167"/>
    </source>
</evidence>
<comment type="pathway">
    <text evidence="7">Amino-acid biosynthesis; L-threonine biosynthesis; L-threonine from L-aspartate: step 1/5.</text>
</comment>
<evidence type="ECO:0000256" key="17">
    <source>
        <dbReference type="ARBA" id="ARBA00022741"/>
    </source>
</evidence>
<dbReference type="GO" id="GO:0009086">
    <property type="term" value="P:methionine biosynthetic process"/>
    <property type="evidence" value="ECO:0007669"/>
    <property type="project" value="UniProtKB-KW"/>
</dbReference>
<evidence type="ECO:0000256" key="10">
    <source>
        <dbReference type="ARBA" id="ARBA00022528"/>
    </source>
</evidence>
<evidence type="ECO:0000256" key="31">
    <source>
        <dbReference type="ARBA" id="ARBA00049031"/>
    </source>
</evidence>
<evidence type="ECO:0000256" key="9">
    <source>
        <dbReference type="ARBA" id="ARBA00010046"/>
    </source>
</evidence>
<dbReference type="PANTHER" id="PTHR43070">
    <property type="match status" value="1"/>
</dbReference>
<dbReference type="PROSITE" id="PS00324">
    <property type="entry name" value="ASPARTOKINASE"/>
    <property type="match status" value="1"/>
</dbReference>
<keyword evidence="12" id="KW-0934">Plastid</keyword>
<dbReference type="FunFam" id="3.40.50.720:FF:000083">
    <property type="entry name" value="Bifunctional aspartokinase/homoserine dehydrogenase"/>
    <property type="match status" value="1"/>
</dbReference>